<organism evidence="2 3">
    <name type="scientific">Thermobispora bispora (strain ATCC 19993 / DSM 43833 / CBS 139.67 / JCM 10125 / KCTC 9307 / NBRC 14880 / R51)</name>
    <dbReference type="NCBI Taxonomy" id="469371"/>
    <lineage>
        <taxon>Bacteria</taxon>
        <taxon>Bacillati</taxon>
        <taxon>Actinomycetota</taxon>
        <taxon>Actinomycetes</taxon>
        <taxon>Streptosporangiales</taxon>
        <taxon>Streptosporangiaceae</taxon>
        <taxon>Thermobispora</taxon>
    </lineage>
</organism>
<gene>
    <name evidence="2" type="ordered locus">Tbis_1449</name>
</gene>
<dbReference type="EMBL" id="CP001874">
    <property type="protein sequence ID" value="ADG88167.1"/>
    <property type="molecule type" value="Genomic_DNA"/>
</dbReference>
<sequence>MPRGADPAGRLVTVPRRSRLNGMRTAGRGGGRARRMLLPLGTGACAAIAVACVAAVDPHRAGRLPLCPFFLLTGWYCPACGGLRAVHDLAHGDLAGALDMNPLVVAGAPVVLGIWARWTLRSWRGRPAREPFAHPILVLAAVAVVLVFWVARNTFVGRFLAP</sequence>
<keyword evidence="1" id="KW-0812">Transmembrane</keyword>
<protein>
    <recommendedName>
        <fullName evidence="4">DUF2752 domain-containing protein</fullName>
    </recommendedName>
</protein>
<proteinExistence type="predicted"/>
<dbReference type="HOGENOM" id="CLU_098258_1_0_11"/>
<dbReference type="KEGG" id="tbi:Tbis_1449"/>
<evidence type="ECO:0000256" key="1">
    <source>
        <dbReference type="SAM" id="Phobius"/>
    </source>
</evidence>
<feature type="transmembrane region" description="Helical" evidence="1">
    <location>
        <begin position="132"/>
        <end position="151"/>
    </location>
</feature>
<name>D6YA24_THEBD</name>
<dbReference type="STRING" id="469371.Tbis_1449"/>
<keyword evidence="1" id="KW-0472">Membrane</keyword>
<dbReference type="Proteomes" id="UP000006640">
    <property type="component" value="Chromosome"/>
</dbReference>
<dbReference type="Pfam" id="PF10825">
    <property type="entry name" value="DUF2752"/>
    <property type="match status" value="1"/>
</dbReference>
<reference evidence="2 3" key="1">
    <citation type="submission" date="2010-01" db="EMBL/GenBank/DDBJ databases">
        <title>The complete genome of Thermobispora bispora DSM 43833.</title>
        <authorList>
            <consortium name="US DOE Joint Genome Institute (JGI-PGF)"/>
            <person name="Lucas S."/>
            <person name="Copeland A."/>
            <person name="Lapidus A."/>
            <person name="Glavina del Rio T."/>
            <person name="Dalin E."/>
            <person name="Tice H."/>
            <person name="Bruce D."/>
            <person name="Goodwin L."/>
            <person name="Pitluck S."/>
            <person name="Kyrpides N."/>
            <person name="Mavromatis K."/>
            <person name="Ivanova N."/>
            <person name="Mikhailova N."/>
            <person name="Chertkov O."/>
            <person name="Brettin T."/>
            <person name="Detter J.C."/>
            <person name="Han C."/>
            <person name="Larimer F."/>
            <person name="Land M."/>
            <person name="Hauser L."/>
            <person name="Markowitz V."/>
            <person name="Cheng J.-F."/>
            <person name="Hugenholtz P."/>
            <person name="Woyke T."/>
            <person name="Wu D."/>
            <person name="Jando M."/>
            <person name="Schneider S."/>
            <person name="Klenk H.-P."/>
            <person name="Eisen J.A."/>
        </authorList>
    </citation>
    <scope>NUCLEOTIDE SEQUENCE [LARGE SCALE GENOMIC DNA]</scope>
    <source>
        <strain evidence="3">ATCC 19993 / DSM 43833 / CBS 139.67 / JCM 10125 / KCTC 9307 / NBRC 14880 / R51</strain>
    </source>
</reference>
<dbReference type="AlphaFoldDB" id="D6YA24"/>
<dbReference type="eggNOG" id="ENOG5032Y7G">
    <property type="taxonomic scope" value="Bacteria"/>
</dbReference>
<evidence type="ECO:0000313" key="2">
    <source>
        <dbReference type="EMBL" id="ADG88167.1"/>
    </source>
</evidence>
<evidence type="ECO:0008006" key="4">
    <source>
        <dbReference type="Google" id="ProtNLM"/>
    </source>
</evidence>
<accession>D6YA24</accession>
<dbReference type="InterPro" id="IPR021215">
    <property type="entry name" value="DUF2752"/>
</dbReference>
<keyword evidence="1" id="KW-1133">Transmembrane helix</keyword>
<evidence type="ECO:0000313" key="3">
    <source>
        <dbReference type="Proteomes" id="UP000006640"/>
    </source>
</evidence>
<feature type="transmembrane region" description="Helical" evidence="1">
    <location>
        <begin position="103"/>
        <end position="120"/>
    </location>
</feature>
<feature type="transmembrane region" description="Helical" evidence="1">
    <location>
        <begin position="37"/>
        <end position="56"/>
    </location>
</feature>
<keyword evidence="3" id="KW-1185">Reference proteome</keyword>